<keyword evidence="12" id="KW-1185">Reference proteome</keyword>
<evidence type="ECO:0000256" key="5">
    <source>
        <dbReference type="ARBA" id="ARBA00023015"/>
    </source>
</evidence>
<evidence type="ECO:0000313" key="12">
    <source>
        <dbReference type="Proteomes" id="UP000759131"/>
    </source>
</evidence>
<dbReference type="PROSITE" id="PS00028">
    <property type="entry name" value="ZINC_FINGER_C2H2_1"/>
    <property type="match status" value="8"/>
</dbReference>
<reference evidence="11" key="1">
    <citation type="submission" date="2020-11" db="EMBL/GenBank/DDBJ databases">
        <authorList>
            <person name="Tran Van P."/>
        </authorList>
    </citation>
    <scope>NUCLEOTIDE SEQUENCE</scope>
</reference>
<dbReference type="PANTHER" id="PTHR46179">
    <property type="entry name" value="ZINC FINGER PROTEIN"/>
    <property type="match status" value="1"/>
</dbReference>
<feature type="region of interest" description="Disordered" evidence="9">
    <location>
        <begin position="1"/>
        <end position="34"/>
    </location>
</feature>
<keyword evidence="4" id="KW-0862">Zinc</keyword>
<dbReference type="InterPro" id="IPR036236">
    <property type="entry name" value="Znf_C2H2_sf"/>
</dbReference>
<protein>
    <recommendedName>
        <fullName evidence="10">C2H2-type domain-containing protein</fullName>
    </recommendedName>
</protein>
<feature type="region of interest" description="Disordered" evidence="9">
    <location>
        <begin position="81"/>
        <end position="109"/>
    </location>
</feature>
<evidence type="ECO:0000256" key="2">
    <source>
        <dbReference type="ARBA" id="ARBA00022723"/>
    </source>
</evidence>
<evidence type="ECO:0000256" key="8">
    <source>
        <dbReference type="PROSITE-ProRule" id="PRU00042"/>
    </source>
</evidence>
<evidence type="ECO:0000256" key="1">
    <source>
        <dbReference type="ARBA" id="ARBA00004123"/>
    </source>
</evidence>
<dbReference type="Pfam" id="PF00096">
    <property type="entry name" value="zf-C2H2"/>
    <property type="match status" value="1"/>
</dbReference>
<dbReference type="OrthoDB" id="6481529at2759"/>
<evidence type="ECO:0000256" key="3">
    <source>
        <dbReference type="ARBA" id="ARBA00022771"/>
    </source>
</evidence>
<dbReference type="GO" id="GO:0008270">
    <property type="term" value="F:zinc ion binding"/>
    <property type="evidence" value="ECO:0007669"/>
    <property type="project" value="UniProtKB-KW"/>
</dbReference>
<evidence type="ECO:0000313" key="11">
    <source>
        <dbReference type="EMBL" id="CAD7630916.1"/>
    </source>
</evidence>
<evidence type="ECO:0000256" key="4">
    <source>
        <dbReference type="ARBA" id="ARBA00022833"/>
    </source>
</evidence>
<gene>
    <name evidence="11" type="ORF">OSB1V03_LOCUS11327</name>
</gene>
<dbReference type="PROSITE" id="PS50157">
    <property type="entry name" value="ZINC_FINGER_C2H2_2"/>
    <property type="match status" value="6"/>
</dbReference>
<keyword evidence="7" id="KW-0539">Nucleus</keyword>
<proteinExistence type="predicted"/>
<feature type="region of interest" description="Disordered" evidence="9">
    <location>
        <begin position="564"/>
        <end position="587"/>
    </location>
</feature>
<name>A0A7R9Q4D0_9ACAR</name>
<evidence type="ECO:0000256" key="9">
    <source>
        <dbReference type="SAM" id="MobiDB-lite"/>
    </source>
</evidence>
<evidence type="ECO:0000256" key="7">
    <source>
        <dbReference type="ARBA" id="ARBA00023242"/>
    </source>
</evidence>
<dbReference type="Gene3D" id="3.30.160.60">
    <property type="entry name" value="Classic Zinc Finger"/>
    <property type="match status" value="3"/>
</dbReference>
<feature type="compositionally biased region" description="Polar residues" evidence="9">
    <location>
        <begin position="889"/>
        <end position="900"/>
    </location>
</feature>
<dbReference type="InterPro" id="IPR051061">
    <property type="entry name" value="Zinc_finger_trans_reg"/>
</dbReference>
<accession>A0A7R9Q4D0</accession>
<evidence type="ECO:0000256" key="6">
    <source>
        <dbReference type="ARBA" id="ARBA00023163"/>
    </source>
</evidence>
<feature type="domain" description="C2H2-type" evidence="10">
    <location>
        <begin position="958"/>
        <end position="984"/>
    </location>
</feature>
<keyword evidence="2" id="KW-0479">Metal-binding</keyword>
<dbReference type="GO" id="GO:0006357">
    <property type="term" value="P:regulation of transcription by RNA polymerase II"/>
    <property type="evidence" value="ECO:0007669"/>
    <property type="project" value="TreeGrafter"/>
</dbReference>
<keyword evidence="3 8" id="KW-0863">Zinc-finger</keyword>
<keyword evidence="6" id="KW-0804">Transcription</keyword>
<feature type="region of interest" description="Disordered" evidence="9">
    <location>
        <begin position="889"/>
        <end position="912"/>
    </location>
</feature>
<dbReference type="GO" id="GO:0005634">
    <property type="term" value="C:nucleus"/>
    <property type="evidence" value="ECO:0007669"/>
    <property type="project" value="UniProtKB-SubCell"/>
</dbReference>
<feature type="compositionally biased region" description="Polar residues" evidence="9">
    <location>
        <begin position="81"/>
        <end position="93"/>
    </location>
</feature>
<dbReference type="PANTHER" id="PTHR46179:SF13">
    <property type="entry name" value="C2H2-TYPE DOMAIN-CONTAINING PROTEIN"/>
    <property type="match status" value="1"/>
</dbReference>
<dbReference type="SUPFAM" id="SSF57667">
    <property type="entry name" value="beta-beta-alpha zinc fingers"/>
    <property type="match status" value="1"/>
</dbReference>
<organism evidence="11">
    <name type="scientific">Medioppia subpectinata</name>
    <dbReference type="NCBI Taxonomy" id="1979941"/>
    <lineage>
        <taxon>Eukaryota</taxon>
        <taxon>Metazoa</taxon>
        <taxon>Ecdysozoa</taxon>
        <taxon>Arthropoda</taxon>
        <taxon>Chelicerata</taxon>
        <taxon>Arachnida</taxon>
        <taxon>Acari</taxon>
        <taxon>Acariformes</taxon>
        <taxon>Sarcoptiformes</taxon>
        <taxon>Oribatida</taxon>
        <taxon>Brachypylina</taxon>
        <taxon>Oppioidea</taxon>
        <taxon>Oppiidae</taxon>
        <taxon>Medioppia</taxon>
    </lineage>
</organism>
<feature type="compositionally biased region" description="Basic and acidic residues" evidence="9">
    <location>
        <begin position="94"/>
        <end position="109"/>
    </location>
</feature>
<feature type="domain" description="C2H2-type" evidence="10">
    <location>
        <begin position="506"/>
        <end position="535"/>
    </location>
</feature>
<feature type="compositionally biased region" description="Polar residues" evidence="9">
    <location>
        <begin position="1"/>
        <end position="11"/>
    </location>
</feature>
<feature type="domain" description="C2H2-type" evidence="10">
    <location>
        <begin position="134"/>
        <end position="163"/>
    </location>
</feature>
<comment type="subcellular location">
    <subcellularLocation>
        <location evidence="1">Nucleus</location>
    </subcellularLocation>
</comment>
<dbReference type="AlphaFoldDB" id="A0A7R9Q4D0"/>
<dbReference type="Proteomes" id="UP000759131">
    <property type="component" value="Unassembled WGS sequence"/>
</dbReference>
<dbReference type="SMART" id="SM00355">
    <property type="entry name" value="ZnF_C2H2"/>
    <property type="match status" value="12"/>
</dbReference>
<feature type="domain" description="C2H2-type" evidence="10">
    <location>
        <begin position="591"/>
        <end position="620"/>
    </location>
</feature>
<sequence>MKHQMKSPSNDRQMRQRYETQEVNQSIDDNSDGVNEDMFVNTYDSNGLELGSVIREEPEDNCVNINISSMINEMYSLLNSTSKPSTAQSSQEMVNKDIKGKSSEESNEQHMRTTQEVMPTMYDTIQCSEGVSVFRCLVSDCLMIFTTEECLHKHLDLHTTDPTIECGTDGCIDMFHTRNQLNRHWLKTHSMNASDCKYLSDNQMTDSTDKVLRCDVNGCDYHTCNESIFKDHVIRHKNVFPTEDTLKSPSNDQQNRPLVHKLEVNQKKIQKLLNSTSKPSTSQSSQEMVNIDLTEESSGHHITTGFEDQMKSPSNDQQMRQRYETQEVNQSIDDNNHVNEHMFAINGLELGTVIKEEPEDYSMEPINTQLINKSSIGLMNTEMQTQVNSTSKPLTSQLLQDLINQDMNRNRIESMEMLSNELMSKFLRQNKSERKKCFDLLTKTFICPINKCHKSYETDFCFTKHLLKVHASRHYVCTHEGCGKVITDRVNTCPVSDCQTHSSRRFSCGVNDCPMIFTTRTQLREHWKLHETEPTIGCGTDGCIDMFYTESQRYRHQIQIHKIRDDNQDVNQSIDDNNAQNRRPNHSDRKYVCTHEGCGKALTRKHDLKRHQLTHKTVKSFHCPHNGCQYKAISDRYLKEHLKTHSTDRTDGVNICPVSDCQMAFKAKNELNVRRLTHGSGPAIKCGTKGCNEMFYTFSQRLRHRVSVHNRRTHSYRRGKQWFEWKGKTETQEVMQTMDDNNTHNNLINTGMETQVNTTSKSSISQSSLEMTNEDMSRMSGEKQSYQSLSEGGFKFHMKKHSVDIVYTCGVDDCPVVFKTYYAMHSHQRTQHGSVQTGHYPTDQSVHQSCNQGLNEDIIDKSYDSNGLELGSMQRSVDNCVEPMNTDMSSTTNEMQTHVNSTSKPSTSQSSQDIVNIDLNEESSEDSMQMTSNQMMSQLLRQNKTHRCKYFDRTLKTFICPINKCHKSFLTDAYFTAHLRNTHI</sequence>
<feature type="compositionally biased region" description="Polar residues" evidence="9">
    <location>
        <begin position="569"/>
        <end position="582"/>
    </location>
</feature>
<dbReference type="EMBL" id="OC863305">
    <property type="protein sequence ID" value="CAD7630916.1"/>
    <property type="molecule type" value="Genomic_DNA"/>
</dbReference>
<evidence type="ECO:0000259" key="10">
    <source>
        <dbReference type="PROSITE" id="PS50157"/>
    </source>
</evidence>
<feature type="compositionally biased region" description="Low complexity" evidence="9">
    <location>
        <begin position="901"/>
        <end position="912"/>
    </location>
</feature>
<keyword evidence="5" id="KW-0805">Transcription regulation</keyword>
<feature type="domain" description="C2H2-type" evidence="10">
    <location>
        <begin position="621"/>
        <end position="650"/>
    </location>
</feature>
<feature type="domain" description="C2H2-type" evidence="10">
    <location>
        <begin position="807"/>
        <end position="841"/>
    </location>
</feature>
<dbReference type="EMBL" id="CAJPIZ010008730">
    <property type="protein sequence ID" value="CAG2111346.1"/>
    <property type="molecule type" value="Genomic_DNA"/>
</dbReference>
<dbReference type="InterPro" id="IPR013087">
    <property type="entry name" value="Znf_C2H2_type"/>
</dbReference>